<dbReference type="PIRSF" id="PIRSF005902">
    <property type="entry name" value="DNase_TatD"/>
    <property type="match status" value="1"/>
</dbReference>
<feature type="binding site" evidence="4">
    <location>
        <position position="171"/>
    </location>
    <ligand>
        <name>a divalent metal cation</name>
        <dbReference type="ChEBI" id="CHEBI:60240"/>
        <label>2</label>
    </ligand>
</feature>
<dbReference type="GO" id="GO:0016788">
    <property type="term" value="F:hydrolase activity, acting on ester bonds"/>
    <property type="evidence" value="ECO:0007669"/>
    <property type="project" value="InterPro"/>
</dbReference>
<dbReference type="InterPro" id="IPR015991">
    <property type="entry name" value="TatD/YcfH-like"/>
</dbReference>
<dbReference type="InterPro" id="IPR001130">
    <property type="entry name" value="TatD-like"/>
</dbReference>
<dbReference type="EMBL" id="FMXO01000015">
    <property type="protein sequence ID" value="SDB51829.1"/>
    <property type="molecule type" value="Genomic_DNA"/>
</dbReference>
<accession>A0A1G6E312</accession>
<organism evidence="5 6">
    <name type="scientific">Desulfonatronum thiosulfatophilum</name>
    <dbReference type="NCBI Taxonomy" id="617002"/>
    <lineage>
        <taxon>Bacteria</taxon>
        <taxon>Pseudomonadati</taxon>
        <taxon>Thermodesulfobacteriota</taxon>
        <taxon>Desulfovibrionia</taxon>
        <taxon>Desulfovibrionales</taxon>
        <taxon>Desulfonatronaceae</taxon>
        <taxon>Desulfonatronum</taxon>
    </lineage>
</organism>
<evidence type="ECO:0000313" key="6">
    <source>
        <dbReference type="Proteomes" id="UP000198771"/>
    </source>
</evidence>
<dbReference type="GO" id="GO:0004536">
    <property type="term" value="F:DNA nuclease activity"/>
    <property type="evidence" value="ECO:0007669"/>
    <property type="project" value="InterPro"/>
</dbReference>
<keyword evidence="2 4" id="KW-0479">Metal-binding</keyword>
<feature type="binding site" evidence="4">
    <location>
        <position position="221"/>
    </location>
    <ligand>
        <name>a divalent metal cation</name>
        <dbReference type="ChEBI" id="CHEBI:60240"/>
        <label>1</label>
    </ligand>
</feature>
<dbReference type="CDD" id="cd01310">
    <property type="entry name" value="TatD_DNAse"/>
    <property type="match status" value="1"/>
</dbReference>
<dbReference type="SUPFAM" id="SSF51556">
    <property type="entry name" value="Metallo-dependent hydrolases"/>
    <property type="match status" value="1"/>
</dbReference>
<keyword evidence="6" id="KW-1185">Reference proteome</keyword>
<dbReference type="GO" id="GO:0046872">
    <property type="term" value="F:metal ion binding"/>
    <property type="evidence" value="ECO:0007669"/>
    <property type="project" value="UniProtKB-KW"/>
</dbReference>
<feature type="binding site" evidence="4">
    <location>
        <position position="25"/>
    </location>
    <ligand>
        <name>a divalent metal cation</name>
        <dbReference type="ChEBI" id="CHEBI:60240"/>
        <label>1</label>
    </ligand>
</feature>
<comment type="similarity">
    <text evidence="1">Belongs to the metallo-dependent hydrolases superfamily. TatD-type hydrolase family.</text>
</comment>
<dbReference type="OrthoDB" id="9810005at2"/>
<dbReference type="PANTHER" id="PTHR46124">
    <property type="entry name" value="D-AMINOACYL-TRNA DEACYLASE"/>
    <property type="match status" value="1"/>
</dbReference>
<proteinExistence type="inferred from homology"/>
<dbReference type="AlphaFoldDB" id="A0A1G6E312"/>
<feature type="binding site" evidence="4">
    <location>
        <position position="110"/>
    </location>
    <ligand>
        <name>a divalent metal cation</name>
        <dbReference type="ChEBI" id="CHEBI:60240"/>
        <label>1</label>
    </ligand>
</feature>
<gene>
    <name evidence="5" type="ORF">SAMN05660653_02574</name>
</gene>
<dbReference type="RefSeq" id="WP_092122472.1">
    <property type="nucleotide sequence ID" value="NZ_FMXO01000015.1"/>
</dbReference>
<evidence type="ECO:0000256" key="2">
    <source>
        <dbReference type="ARBA" id="ARBA00022723"/>
    </source>
</evidence>
<dbReference type="NCBIfam" id="TIGR00010">
    <property type="entry name" value="YchF/TatD family DNA exonuclease"/>
    <property type="match status" value="1"/>
</dbReference>
<dbReference type="STRING" id="617002.SAMN05660653_02574"/>
<protein>
    <submittedName>
        <fullName evidence="5">TatD DNase family protein</fullName>
    </submittedName>
</protein>
<evidence type="ECO:0000313" key="5">
    <source>
        <dbReference type="EMBL" id="SDB51829.1"/>
    </source>
</evidence>
<feature type="binding site" evidence="4">
    <location>
        <position position="146"/>
    </location>
    <ligand>
        <name>a divalent metal cation</name>
        <dbReference type="ChEBI" id="CHEBI:60240"/>
        <label>2</label>
    </ligand>
</feature>
<evidence type="ECO:0000256" key="4">
    <source>
        <dbReference type="PIRSR" id="PIRSR005902-1"/>
    </source>
</evidence>
<reference evidence="5 6" key="1">
    <citation type="submission" date="2016-10" db="EMBL/GenBank/DDBJ databases">
        <authorList>
            <person name="de Groot N.N."/>
        </authorList>
    </citation>
    <scope>NUCLEOTIDE SEQUENCE [LARGE SCALE GENOMIC DNA]</scope>
    <source>
        <strain evidence="5 6">ASO4-2</strain>
    </source>
</reference>
<evidence type="ECO:0000256" key="3">
    <source>
        <dbReference type="ARBA" id="ARBA00022801"/>
    </source>
</evidence>
<dbReference type="PANTHER" id="PTHR46124:SF2">
    <property type="entry name" value="D-AMINOACYL-TRNA DEACYLASE"/>
    <property type="match status" value="1"/>
</dbReference>
<dbReference type="Proteomes" id="UP000198771">
    <property type="component" value="Unassembled WGS sequence"/>
</dbReference>
<dbReference type="InterPro" id="IPR032466">
    <property type="entry name" value="Metal_Hydrolase"/>
</dbReference>
<dbReference type="GO" id="GO:0005829">
    <property type="term" value="C:cytosol"/>
    <property type="evidence" value="ECO:0007669"/>
    <property type="project" value="TreeGrafter"/>
</dbReference>
<sequence length="275" mass="30628">MSSKKNIPLPETFALPHVGVETHAHLDFPDFAEDLDQVLERAGNAGVAWIGNIFLSVEAYQAHQSRLSARQNIFFTLGIHPHEASTVNSGVLADMNGLFVGDANLRALGEIGLDLYWNRSPADVQIRAFRDQLALARERDLPVVLHCRQAEQETLAILQDMDFTDRPLLWHCFGGGPDLAEEILVRGWHISIPGPVTFPKNTALHEAVTRIPLSRMVLETDCPFLTPVPFRGKRNEPAYLCYTAEAVANLRGEPIRQVWESCANTAREFFSLPPA</sequence>
<evidence type="ECO:0000256" key="1">
    <source>
        <dbReference type="ARBA" id="ARBA00009275"/>
    </source>
</evidence>
<dbReference type="Pfam" id="PF01026">
    <property type="entry name" value="TatD_DNase"/>
    <property type="match status" value="1"/>
</dbReference>
<keyword evidence="3" id="KW-0378">Hydrolase</keyword>
<name>A0A1G6E312_9BACT</name>
<feature type="binding site" evidence="4">
    <location>
        <position position="23"/>
    </location>
    <ligand>
        <name>a divalent metal cation</name>
        <dbReference type="ChEBI" id="CHEBI:60240"/>
        <label>1</label>
    </ligand>
</feature>
<dbReference type="Gene3D" id="3.20.20.140">
    <property type="entry name" value="Metal-dependent hydrolases"/>
    <property type="match status" value="1"/>
</dbReference>
<dbReference type="FunFam" id="3.20.20.140:FF:000005">
    <property type="entry name" value="TatD family hydrolase"/>
    <property type="match status" value="1"/>
</dbReference>